<dbReference type="Gene3D" id="3.20.20.140">
    <property type="entry name" value="Metal-dependent hydrolases"/>
    <property type="match status" value="1"/>
</dbReference>
<proteinExistence type="predicted"/>
<dbReference type="Proteomes" id="UP001174909">
    <property type="component" value="Unassembled WGS sequence"/>
</dbReference>
<accession>A0AA35RLI6</accession>
<keyword evidence="3" id="KW-1185">Reference proteome</keyword>
<protein>
    <recommendedName>
        <fullName evidence="1">Polymerase/histidinol phosphatase N-terminal domain-containing protein</fullName>
    </recommendedName>
</protein>
<feature type="domain" description="Polymerase/histidinol phosphatase N-terminal" evidence="1">
    <location>
        <begin position="1"/>
        <end position="66"/>
    </location>
</feature>
<dbReference type="CDD" id="cd07432">
    <property type="entry name" value="PHP_HisPPase"/>
    <property type="match status" value="1"/>
</dbReference>
<dbReference type="PANTHER" id="PTHR42924:SF3">
    <property type="entry name" value="POLYMERASE_HISTIDINOL PHOSPHATASE N-TERMINAL DOMAIN-CONTAINING PROTEIN"/>
    <property type="match status" value="1"/>
</dbReference>
<evidence type="ECO:0000313" key="2">
    <source>
        <dbReference type="EMBL" id="CAI8012471.1"/>
    </source>
</evidence>
<dbReference type="GO" id="GO:0004534">
    <property type="term" value="F:5'-3' RNA exonuclease activity"/>
    <property type="evidence" value="ECO:0007669"/>
    <property type="project" value="TreeGrafter"/>
</dbReference>
<comment type="caution">
    <text evidence="2">The sequence shown here is derived from an EMBL/GenBank/DDBJ whole genome shotgun (WGS) entry which is preliminary data.</text>
</comment>
<name>A0AA35RLI6_GEOBA</name>
<dbReference type="EMBL" id="CASHTH010001184">
    <property type="protein sequence ID" value="CAI8012471.1"/>
    <property type="molecule type" value="Genomic_DNA"/>
</dbReference>
<dbReference type="SMART" id="SM00481">
    <property type="entry name" value="POLIIIAc"/>
    <property type="match status" value="1"/>
</dbReference>
<dbReference type="InterPro" id="IPR052018">
    <property type="entry name" value="PHP_domain"/>
</dbReference>
<dbReference type="InterPro" id="IPR004013">
    <property type="entry name" value="PHP_dom"/>
</dbReference>
<dbReference type="GO" id="GO:0035312">
    <property type="term" value="F:5'-3' DNA exonuclease activity"/>
    <property type="evidence" value="ECO:0007669"/>
    <property type="project" value="TreeGrafter"/>
</dbReference>
<evidence type="ECO:0000259" key="1">
    <source>
        <dbReference type="SMART" id="SM00481"/>
    </source>
</evidence>
<sequence>MHTHSYPKSDDSFVSVDDLIDRTKTLGLDGICLTDHDEFWSAEDVKILSVKHNFLVLSGSEINTDAGHILVFGLSEYVFGLHKPAFLRQMVNKHHGVMIAAHPYRRRFLADPGKDPDARAEMLERALADDVFRMCDAIEGFNGRGKTDENSFSQDVGNAFMLKATGGSDSHRLEQLGTVATRFDRRIKDLDGFIAEIKAGRFSVESLR</sequence>
<dbReference type="Pfam" id="PF13263">
    <property type="entry name" value="PHP_C"/>
    <property type="match status" value="1"/>
</dbReference>
<gene>
    <name evidence="2" type="ORF">GBAR_LOCUS8001</name>
</gene>
<dbReference type="Pfam" id="PF02811">
    <property type="entry name" value="PHP"/>
    <property type="match status" value="1"/>
</dbReference>
<dbReference type="AlphaFoldDB" id="A0AA35RLI6"/>
<dbReference type="InterPro" id="IPR003141">
    <property type="entry name" value="Pol/His_phosphatase_N"/>
</dbReference>
<reference evidence="2" key="1">
    <citation type="submission" date="2023-03" db="EMBL/GenBank/DDBJ databases">
        <authorList>
            <person name="Steffen K."/>
            <person name="Cardenas P."/>
        </authorList>
    </citation>
    <scope>NUCLEOTIDE SEQUENCE</scope>
</reference>
<evidence type="ECO:0000313" key="3">
    <source>
        <dbReference type="Proteomes" id="UP001174909"/>
    </source>
</evidence>
<dbReference type="SUPFAM" id="SSF89550">
    <property type="entry name" value="PHP domain-like"/>
    <property type="match status" value="1"/>
</dbReference>
<dbReference type="PANTHER" id="PTHR42924">
    <property type="entry name" value="EXONUCLEASE"/>
    <property type="match status" value="1"/>
</dbReference>
<organism evidence="2 3">
    <name type="scientific">Geodia barretti</name>
    <name type="common">Barrett's horny sponge</name>
    <dbReference type="NCBI Taxonomy" id="519541"/>
    <lineage>
        <taxon>Eukaryota</taxon>
        <taxon>Metazoa</taxon>
        <taxon>Porifera</taxon>
        <taxon>Demospongiae</taxon>
        <taxon>Heteroscleromorpha</taxon>
        <taxon>Tetractinellida</taxon>
        <taxon>Astrophorina</taxon>
        <taxon>Geodiidae</taxon>
        <taxon>Geodia</taxon>
    </lineage>
</organism>
<dbReference type="InterPro" id="IPR016195">
    <property type="entry name" value="Pol/histidinol_Pase-like"/>
</dbReference>